<dbReference type="EMBL" id="CP042905">
    <property type="protein sequence ID" value="XDF89251.1"/>
    <property type="molecule type" value="Genomic_DNA"/>
</dbReference>
<proteinExistence type="predicted"/>
<evidence type="ECO:0000313" key="2">
    <source>
        <dbReference type="Proteomes" id="UP000321408"/>
    </source>
</evidence>
<protein>
    <submittedName>
        <fullName evidence="1">Uncharacterized protein</fullName>
    </submittedName>
</protein>
<reference evidence="1 2" key="1">
    <citation type="journal article" date="2020" name="Nature">
        <title>Isolation of an archaeon at the prokaryote-eukaryote interface.</title>
        <authorList>
            <person name="Imachi H."/>
            <person name="Nobu M.K."/>
            <person name="Nakahara N."/>
            <person name="Morono Y."/>
            <person name="Ogawara M."/>
            <person name="Takaki Y."/>
            <person name="Takano Y."/>
            <person name="Uematsu K."/>
            <person name="Ikuta T."/>
            <person name="Ito M."/>
            <person name="Matsui Y."/>
            <person name="Miyazaki M."/>
            <person name="Murata K."/>
            <person name="Saito Y."/>
            <person name="Sakai S."/>
            <person name="Song C."/>
            <person name="Tasumi E."/>
            <person name="Yamanaka Y."/>
            <person name="Yamaguchi T."/>
            <person name="Kamagata Y."/>
            <person name="Tamaki H."/>
            <person name="Takai K."/>
        </authorList>
    </citation>
    <scope>NUCLEOTIDE SEQUENCE [LARGE SCALE GENOMIC DNA]</scope>
    <source>
        <strain evidence="1 2">MK-D1</strain>
    </source>
</reference>
<reference evidence="1 2" key="2">
    <citation type="journal article" date="2024" name="Int. J. Syst. Evol. Microbiol.">
        <title>Promethearchaeum syntrophicum gen. nov., sp. nov., an anaerobic, obligately syntrophic archaeon, the first isolate of the lineage 'Asgard' archaea, and proposal of the new archaeal phylum Promethearchaeota phyl. nov. and kingdom Promethearchaeati regn. nov.</title>
        <authorList>
            <person name="Imachi H."/>
            <person name="Nobu M.K."/>
            <person name="Kato S."/>
            <person name="Takaki Y."/>
            <person name="Miyazaki M."/>
            <person name="Miyata M."/>
            <person name="Ogawara M."/>
            <person name="Saito Y."/>
            <person name="Sakai S."/>
            <person name="Tahara Y.O."/>
            <person name="Takano Y."/>
            <person name="Tasumi E."/>
            <person name="Uematsu K."/>
            <person name="Yoshimura T."/>
            <person name="Itoh T."/>
            <person name="Ohkuma M."/>
            <person name="Takai K."/>
        </authorList>
    </citation>
    <scope>NUCLEOTIDE SEQUENCE [LARGE SCALE GENOMIC DNA]</scope>
    <source>
        <strain evidence="1 2">MK-D1</strain>
    </source>
</reference>
<organism evidence="1 2">
    <name type="scientific">Promethearchaeum syntrophicum</name>
    <dbReference type="NCBI Taxonomy" id="2594042"/>
    <lineage>
        <taxon>Archaea</taxon>
        <taxon>Promethearchaeati</taxon>
        <taxon>Promethearchaeota</taxon>
        <taxon>Promethearchaeia</taxon>
        <taxon>Promethearchaeales</taxon>
        <taxon>Promethearchaeaceae</taxon>
        <taxon>Promethearchaeum</taxon>
    </lineage>
</organism>
<sequence>MKNIIWNENMIIFRIFITSSTNYDHKKGSISFESKLISKY</sequence>
<evidence type="ECO:0000313" key="1">
    <source>
        <dbReference type="EMBL" id="XDF89251.1"/>
    </source>
</evidence>
<keyword evidence="2" id="KW-1185">Reference proteome</keyword>
<accession>A0AC61ZTX1</accession>
<name>A0AC61ZTX1_9ARCH</name>
<gene>
    <name evidence="1" type="ORF">DSAG12_04065</name>
</gene>
<dbReference type="Proteomes" id="UP000321408">
    <property type="component" value="Chromosome"/>
</dbReference>